<reference evidence="2" key="1">
    <citation type="submission" date="2024-05" db="EMBL/GenBank/DDBJ databases">
        <title>Genome Sequences of Four Agar- Degrading Marine Bacteria.</title>
        <authorList>
            <person name="Phillips E.K."/>
            <person name="Shaffer J.C."/>
            <person name="Henson M.W."/>
            <person name="Temperton B."/>
            <person name="Thrash C.J."/>
            <person name="Martin M.O."/>
        </authorList>
    </citation>
    <scope>NUCLEOTIDE SEQUENCE</scope>
    <source>
        <strain evidence="2">EKP203</strain>
    </source>
</reference>
<keyword evidence="3" id="KW-1185">Reference proteome</keyword>
<proteinExistence type="predicted"/>
<dbReference type="Proteomes" id="UP001169719">
    <property type="component" value="Unassembled WGS sequence"/>
</dbReference>
<evidence type="ECO:0000256" key="1">
    <source>
        <dbReference type="SAM" id="SignalP"/>
    </source>
</evidence>
<comment type="caution">
    <text evidence="2">The sequence shown here is derived from an EMBL/GenBank/DDBJ whole genome shotgun (WGS) entry which is preliminary data.</text>
</comment>
<evidence type="ECO:0000313" key="2">
    <source>
        <dbReference type="EMBL" id="MDN2480858.1"/>
    </source>
</evidence>
<evidence type="ECO:0008006" key="4">
    <source>
        <dbReference type="Google" id="ProtNLM"/>
    </source>
</evidence>
<feature type="signal peptide" evidence="1">
    <location>
        <begin position="1"/>
        <end position="21"/>
    </location>
</feature>
<feature type="chain" id="PRO_5047177858" description="DUF4136 domain-containing protein" evidence="1">
    <location>
        <begin position="22"/>
        <end position="196"/>
    </location>
</feature>
<dbReference type="RefSeq" id="WP_289961018.1">
    <property type="nucleotide sequence ID" value="NZ_JAUEOZ010000001.1"/>
</dbReference>
<name>A0ABT7XYK1_9VIBR</name>
<evidence type="ECO:0000313" key="3">
    <source>
        <dbReference type="Proteomes" id="UP001169719"/>
    </source>
</evidence>
<accession>A0ABT7XYK1</accession>
<organism evidence="2 3">
    <name type="scientific">Vibrio agarivorans</name>
    <dbReference type="NCBI Taxonomy" id="153622"/>
    <lineage>
        <taxon>Bacteria</taxon>
        <taxon>Pseudomonadati</taxon>
        <taxon>Pseudomonadota</taxon>
        <taxon>Gammaproteobacteria</taxon>
        <taxon>Vibrionales</taxon>
        <taxon>Vibrionaceae</taxon>
        <taxon>Vibrio</taxon>
    </lineage>
</organism>
<dbReference type="EMBL" id="JAUEOZ010000001">
    <property type="protein sequence ID" value="MDN2480858.1"/>
    <property type="molecule type" value="Genomic_DNA"/>
</dbReference>
<keyword evidence="1" id="KW-0732">Signal</keyword>
<dbReference type="PROSITE" id="PS51257">
    <property type="entry name" value="PROKAR_LIPOPROTEIN"/>
    <property type="match status" value="1"/>
</dbReference>
<sequence>MKKSLLSVATMVAMVGCSSVAERPTTNVNTYAVYQVDVPEYVSYQSVSEAIKIALNQAGDTKRVVEYMPPAPLPKEAPKFTLVNPVGSKSLKSNQAVKRPSCVGALVYAKTESIKSNSDESLYTCLWKYQQGYHLDFYYMPQSGSSGLSSSLGSLFSSKSERSQQNPMLLKAVDGIENNLSGIQATAQLVSTNAKI</sequence>
<protein>
    <recommendedName>
        <fullName evidence="4">DUF4136 domain-containing protein</fullName>
    </recommendedName>
</protein>
<gene>
    <name evidence="2" type="ORF">QWJ08_05580</name>
</gene>